<dbReference type="RefSeq" id="WP_070356413.1">
    <property type="nucleotide sequence ID" value="NZ_CP043474.1"/>
</dbReference>
<sequence>MAAVARTVGLDDIAATDLQLVVAETCAALKLSAAVDDPPIRLSLLDHGDRIEIDVHTRGHFDGSLLSERSVAWHLLTALTETLAEYHRTTLTGPHRGFMVIFSKRR</sequence>
<name>A0A1E8PVL9_9MYCO</name>
<keyword evidence="2" id="KW-1185">Reference proteome</keyword>
<dbReference type="EMBL" id="MCHX01000141">
    <property type="protein sequence ID" value="OFJ50355.1"/>
    <property type="molecule type" value="Genomic_DNA"/>
</dbReference>
<evidence type="ECO:0000313" key="2">
    <source>
        <dbReference type="Proteomes" id="UP000178953"/>
    </source>
</evidence>
<protein>
    <recommendedName>
        <fullName evidence="3">Anti-sigma factor</fullName>
    </recommendedName>
</protein>
<organism evidence="1 2">
    <name type="scientific">Mycolicibacterium grossiae</name>
    <dbReference type="NCBI Taxonomy" id="1552759"/>
    <lineage>
        <taxon>Bacteria</taxon>
        <taxon>Bacillati</taxon>
        <taxon>Actinomycetota</taxon>
        <taxon>Actinomycetes</taxon>
        <taxon>Mycobacteriales</taxon>
        <taxon>Mycobacteriaceae</taxon>
        <taxon>Mycolicibacterium</taxon>
    </lineage>
</organism>
<dbReference type="AlphaFoldDB" id="A0A1E8PVL9"/>
<evidence type="ECO:0000313" key="1">
    <source>
        <dbReference type="EMBL" id="OFJ50355.1"/>
    </source>
</evidence>
<gene>
    <name evidence="1" type="ORF">BEL07_28700</name>
</gene>
<accession>A0A1E8PVL9</accession>
<dbReference type="Proteomes" id="UP000178953">
    <property type="component" value="Unassembled WGS sequence"/>
</dbReference>
<comment type="caution">
    <text evidence="1">The sequence shown here is derived from an EMBL/GenBank/DDBJ whole genome shotgun (WGS) entry which is preliminary data.</text>
</comment>
<evidence type="ECO:0008006" key="3">
    <source>
        <dbReference type="Google" id="ProtNLM"/>
    </source>
</evidence>
<reference evidence="1 2" key="1">
    <citation type="submission" date="2016-09" db="EMBL/GenBank/DDBJ databases">
        <title>genome sequence of Mycobacterium sp. 739 SCH.</title>
        <authorList>
            <person name="Greninger A.L."/>
            <person name="Qin X."/>
            <person name="Jerome K."/>
            <person name="Vora S."/>
            <person name="Quinn K."/>
        </authorList>
    </citation>
    <scope>NUCLEOTIDE SEQUENCE [LARGE SCALE GENOMIC DNA]</scope>
    <source>
        <strain evidence="1 2">SCH</strain>
    </source>
</reference>
<proteinExistence type="predicted"/>